<dbReference type="Pfam" id="PF00356">
    <property type="entry name" value="LacI"/>
    <property type="match status" value="1"/>
</dbReference>
<dbReference type="Proteomes" id="UP000759443">
    <property type="component" value="Unassembled WGS sequence"/>
</dbReference>
<dbReference type="Gene3D" id="3.40.50.2300">
    <property type="match status" value="2"/>
</dbReference>
<dbReference type="EMBL" id="JAGGJU010000001">
    <property type="protein sequence ID" value="MBP1849145.1"/>
    <property type="molecule type" value="Genomic_DNA"/>
</dbReference>
<organism evidence="6 7">
    <name type="scientific">Rhizobium halophytocola</name>
    <dbReference type="NCBI Taxonomy" id="735519"/>
    <lineage>
        <taxon>Bacteria</taxon>
        <taxon>Pseudomonadati</taxon>
        <taxon>Pseudomonadota</taxon>
        <taxon>Alphaproteobacteria</taxon>
        <taxon>Hyphomicrobiales</taxon>
        <taxon>Rhizobiaceae</taxon>
        <taxon>Rhizobium/Agrobacterium group</taxon>
        <taxon>Rhizobium</taxon>
    </lineage>
</organism>
<dbReference type="GO" id="GO:0003677">
    <property type="term" value="F:DNA binding"/>
    <property type="evidence" value="ECO:0007669"/>
    <property type="project" value="UniProtKB-KW"/>
</dbReference>
<reference evidence="6 7" key="1">
    <citation type="submission" date="2021-03" db="EMBL/GenBank/DDBJ databases">
        <title>Genomic Encyclopedia of Type Strains, Phase IV (KMG-IV): sequencing the most valuable type-strain genomes for metagenomic binning, comparative biology and taxonomic classification.</title>
        <authorList>
            <person name="Goeker M."/>
        </authorList>
    </citation>
    <scope>NUCLEOTIDE SEQUENCE [LARGE SCALE GENOMIC DNA]</scope>
    <source>
        <strain evidence="6 7">DSM 21600</strain>
    </source>
</reference>
<dbReference type="SUPFAM" id="SSF53822">
    <property type="entry name" value="Periplasmic binding protein-like I"/>
    <property type="match status" value="1"/>
</dbReference>
<accession>A0ABS4DTX9</accession>
<comment type="caution">
    <text evidence="6">The sequence shown here is derived from an EMBL/GenBank/DDBJ whole genome shotgun (WGS) entry which is preliminary data.</text>
</comment>
<dbReference type="Pfam" id="PF13377">
    <property type="entry name" value="Peripla_BP_3"/>
    <property type="match status" value="1"/>
</dbReference>
<dbReference type="InterPro" id="IPR000843">
    <property type="entry name" value="HTH_LacI"/>
</dbReference>
<name>A0ABS4DTX9_9HYPH</name>
<dbReference type="CDD" id="cd01392">
    <property type="entry name" value="HTH_LacI"/>
    <property type="match status" value="1"/>
</dbReference>
<evidence type="ECO:0000256" key="4">
    <source>
        <dbReference type="ARBA" id="ARBA00023163"/>
    </source>
</evidence>
<evidence type="ECO:0000313" key="7">
    <source>
        <dbReference type="Proteomes" id="UP000759443"/>
    </source>
</evidence>
<dbReference type="SUPFAM" id="SSF47413">
    <property type="entry name" value="lambda repressor-like DNA-binding domains"/>
    <property type="match status" value="1"/>
</dbReference>
<dbReference type="InterPro" id="IPR010982">
    <property type="entry name" value="Lambda_DNA-bd_dom_sf"/>
</dbReference>
<protein>
    <submittedName>
        <fullName evidence="6">DNA-binding LacI/PurR family transcriptional regulator</fullName>
    </submittedName>
</protein>
<evidence type="ECO:0000256" key="3">
    <source>
        <dbReference type="ARBA" id="ARBA00023125"/>
    </source>
</evidence>
<evidence type="ECO:0000313" key="6">
    <source>
        <dbReference type="EMBL" id="MBP1849145.1"/>
    </source>
</evidence>
<keyword evidence="7" id="KW-1185">Reference proteome</keyword>
<dbReference type="PANTHER" id="PTHR30146">
    <property type="entry name" value="LACI-RELATED TRANSCRIPTIONAL REPRESSOR"/>
    <property type="match status" value="1"/>
</dbReference>
<keyword evidence="1" id="KW-0678">Repressor</keyword>
<dbReference type="Gene3D" id="1.10.260.40">
    <property type="entry name" value="lambda repressor-like DNA-binding domains"/>
    <property type="match status" value="1"/>
</dbReference>
<feature type="domain" description="HTH lacI-type" evidence="5">
    <location>
        <begin position="11"/>
        <end position="65"/>
    </location>
</feature>
<dbReference type="CDD" id="cd06278">
    <property type="entry name" value="PBP1_LacI-like"/>
    <property type="match status" value="1"/>
</dbReference>
<dbReference type="InterPro" id="IPR046335">
    <property type="entry name" value="LacI/GalR-like_sensor"/>
</dbReference>
<dbReference type="InterPro" id="IPR028082">
    <property type="entry name" value="Peripla_BP_I"/>
</dbReference>
<dbReference type="RefSeq" id="WP_209941999.1">
    <property type="nucleotide sequence ID" value="NZ_JAGGJU010000001.1"/>
</dbReference>
<gene>
    <name evidence="6" type="ORF">J2Z17_000562</name>
</gene>
<proteinExistence type="predicted"/>
<evidence type="ECO:0000259" key="5">
    <source>
        <dbReference type="PROSITE" id="PS50932"/>
    </source>
</evidence>
<dbReference type="PANTHER" id="PTHR30146:SF95">
    <property type="entry name" value="RIBOSE OPERON REPRESSOR"/>
    <property type="match status" value="1"/>
</dbReference>
<sequence length="346" mass="37471">MSKQDRSHRVPTADDVAALAGVSRSAVSRTFTEGASVAPATRDKVIDAARSLGYRVNFLARSLSRQRTNLIGLVVSELDNPFRAAMMDQIARRLIEEHYRPFVLPTGAGGDTRHLIDMMMHYNVCGAIVTGDASPAEIAEECAAYHVPLTLINKPEIGPHADNVSMDAKKAGRLAAETLREIGCRTVAIASQRRPSHTIEQRLVSFAGRCAELGLEIVGTFQGAVQDYDGGREAAIAYLEAGRIAEGMFCANDYMALGLLDHLRRFAKLRVPEDLKVIACDDIAESAWLSYDLTTIRQDPADLAAAAVRSLLARIETPASTRSAAIIDVQLMLRGSTGHPSQIFGK</sequence>
<evidence type="ECO:0000256" key="2">
    <source>
        <dbReference type="ARBA" id="ARBA00023015"/>
    </source>
</evidence>
<keyword evidence="2" id="KW-0805">Transcription regulation</keyword>
<dbReference type="SMART" id="SM00354">
    <property type="entry name" value="HTH_LACI"/>
    <property type="match status" value="1"/>
</dbReference>
<keyword evidence="3 6" id="KW-0238">DNA-binding</keyword>
<evidence type="ECO:0000256" key="1">
    <source>
        <dbReference type="ARBA" id="ARBA00022491"/>
    </source>
</evidence>
<keyword evidence="4" id="KW-0804">Transcription</keyword>
<dbReference type="PROSITE" id="PS50932">
    <property type="entry name" value="HTH_LACI_2"/>
    <property type="match status" value="1"/>
</dbReference>